<dbReference type="InterPro" id="IPR003593">
    <property type="entry name" value="AAA+_ATPase"/>
</dbReference>
<reference evidence="8 10" key="2">
    <citation type="submission" date="2018-08" db="EMBL/GenBank/DDBJ databases">
        <title>A genome reference for cultivated species of the human gut microbiota.</title>
        <authorList>
            <person name="Zou Y."/>
            <person name="Xue W."/>
            <person name="Luo G."/>
        </authorList>
    </citation>
    <scope>NUCLEOTIDE SEQUENCE [LARGE SCALE GENOMIC DNA]</scope>
    <source>
        <strain evidence="8 10">AM21-18</strain>
    </source>
</reference>
<dbReference type="InterPro" id="IPR027417">
    <property type="entry name" value="P-loop_NTPase"/>
</dbReference>
<dbReference type="CDD" id="cd03230">
    <property type="entry name" value="ABC_DR_subfamily_A"/>
    <property type="match status" value="1"/>
</dbReference>
<dbReference type="EMBL" id="QRIS01000024">
    <property type="protein sequence ID" value="RHG81506.1"/>
    <property type="molecule type" value="Genomic_DNA"/>
</dbReference>
<reference evidence="7 9" key="1">
    <citation type="journal article" date="2017" name="Genome Med.">
        <title>A novel Ruminococcus gnavus clade enriched in inflammatory bowel disease patients.</title>
        <authorList>
            <person name="Hall A.B."/>
            <person name="Yassour M."/>
            <person name="Sauk J."/>
            <person name="Garner A."/>
            <person name="Jiang X."/>
            <person name="Arthur T."/>
            <person name="Lagoudas G.K."/>
            <person name="Vatanen T."/>
            <person name="Fornelos N."/>
            <person name="Wilson R."/>
            <person name="Bertha M."/>
            <person name="Cohen M."/>
            <person name="Garber J."/>
            <person name="Khalili H."/>
            <person name="Gevers D."/>
            <person name="Ananthakrishnan A.N."/>
            <person name="Kugathasan S."/>
            <person name="Lander E.S."/>
            <person name="Blainey P."/>
            <person name="Vlamakis H."/>
            <person name="Xavier R.J."/>
            <person name="Huttenhower C."/>
        </authorList>
    </citation>
    <scope>NUCLEOTIDE SEQUENCE [LARGE SCALE GENOMIC DNA]</scope>
    <source>
        <strain evidence="7 9">RJX1118</strain>
    </source>
</reference>
<reference evidence="5" key="4">
    <citation type="submission" date="2023-01" db="EMBL/GenBank/DDBJ databases">
        <title>Human gut microbiome strain richness.</title>
        <authorList>
            <person name="Chen-Liaw A."/>
        </authorList>
    </citation>
    <scope>NUCLEOTIDE SEQUENCE</scope>
    <source>
        <strain evidence="5">1001217st1_A9_1001217B_191108</strain>
    </source>
</reference>
<evidence type="ECO:0000313" key="6">
    <source>
        <dbReference type="EMBL" id="MDE1204455.1"/>
    </source>
</evidence>
<gene>
    <name evidence="7" type="ORF">CDL18_09725</name>
    <name evidence="8" type="ORF">DW243_13180</name>
    <name evidence="6" type="ORF">O4N78_12940</name>
    <name evidence="5" type="ORF">PNU63_14930</name>
</gene>
<comment type="caution">
    <text evidence="7">The sequence shown here is derived from an EMBL/GenBank/DDBJ whole genome shotgun (WGS) entry which is preliminary data.</text>
</comment>
<evidence type="ECO:0000313" key="8">
    <source>
        <dbReference type="EMBL" id="RHG81506.1"/>
    </source>
</evidence>
<evidence type="ECO:0000313" key="5">
    <source>
        <dbReference type="EMBL" id="MDB8740049.1"/>
    </source>
</evidence>
<dbReference type="Proteomes" id="UP000234849">
    <property type="component" value="Unassembled WGS sequence"/>
</dbReference>
<dbReference type="GO" id="GO:0005524">
    <property type="term" value="F:ATP binding"/>
    <property type="evidence" value="ECO:0007669"/>
    <property type="project" value="UniProtKB-KW"/>
</dbReference>
<dbReference type="Proteomes" id="UP001149331">
    <property type="component" value="Unassembled WGS sequence"/>
</dbReference>
<dbReference type="SMART" id="SM00382">
    <property type="entry name" value="AAA"/>
    <property type="match status" value="1"/>
</dbReference>
<evidence type="ECO:0000256" key="2">
    <source>
        <dbReference type="ARBA" id="ARBA00022741"/>
    </source>
</evidence>
<dbReference type="Gene3D" id="3.40.50.300">
    <property type="entry name" value="P-loop containing nucleotide triphosphate hydrolases"/>
    <property type="match status" value="1"/>
</dbReference>
<feature type="domain" description="ABC transporter" evidence="4">
    <location>
        <begin position="5"/>
        <end position="227"/>
    </location>
</feature>
<dbReference type="AlphaFoldDB" id="A0A2N5NHD1"/>
<dbReference type="Proteomes" id="UP001211731">
    <property type="component" value="Unassembled WGS sequence"/>
</dbReference>
<keyword evidence="1" id="KW-0813">Transport</keyword>
<evidence type="ECO:0000313" key="10">
    <source>
        <dbReference type="Proteomes" id="UP000283981"/>
    </source>
</evidence>
<dbReference type="PANTHER" id="PTHR42939">
    <property type="entry name" value="ABC TRANSPORTER ATP-BINDING PROTEIN ALBC-RELATED"/>
    <property type="match status" value="1"/>
</dbReference>
<dbReference type="PANTHER" id="PTHR42939:SF1">
    <property type="entry name" value="ABC TRANSPORTER ATP-BINDING PROTEIN ALBC-RELATED"/>
    <property type="match status" value="1"/>
</dbReference>
<dbReference type="InterPro" id="IPR003439">
    <property type="entry name" value="ABC_transporter-like_ATP-bd"/>
</dbReference>
<reference evidence="6" key="3">
    <citation type="submission" date="2022-12" db="EMBL/GenBank/DDBJ databases">
        <title>Genome of R. gnavus strain RSHDN_120.</title>
        <authorList>
            <person name="Abdugheni R."/>
        </authorList>
    </citation>
    <scope>NUCLEOTIDE SEQUENCE</scope>
    <source>
        <strain evidence="6">RSHDN_120</strain>
    </source>
</reference>
<evidence type="ECO:0000256" key="3">
    <source>
        <dbReference type="ARBA" id="ARBA00022840"/>
    </source>
</evidence>
<dbReference type="Proteomes" id="UP000283981">
    <property type="component" value="Unassembled WGS sequence"/>
</dbReference>
<dbReference type="SUPFAM" id="SSF52540">
    <property type="entry name" value="P-loop containing nucleoside triphosphate hydrolases"/>
    <property type="match status" value="1"/>
</dbReference>
<evidence type="ECO:0000313" key="9">
    <source>
        <dbReference type="Proteomes" id="UP000234849"/>
    </source>
</evidence>
<keyword evidence="2" id="KW-0547">Nucleotide-binding</keyword>
<sequence>MNPILECKGLTRKFNHFFALSNVDLTLERGEIIGLLGPNGSGKTTLIKLINGLLLPTDGQITVNGSVPGVETKKIVSYLPERGCLDERRRISELISYYSDFYSDFDVSRAHTMLKDLDIDPSLRLKTLSKGTKEKVQLILVMSRDAQLYVLDEPIGGVDPAARDYILRTILTNYNEDASVLISTHLIADVENVLDRVLFLQNGQITLNASVDEIRRGHKKSVDALFREVFRC</sequence>
<dbReference type="Pfam" id="PF00005">
    <property type="entry name" value="ABC_tran"/>
    <property type="match status" value="1"/>
</dbReference>
<dbReference type="EMBL" id="JAQMLR010000019">
    <property type="protein sequence ID" value="MDB8740049.1"/>
    <property type="molecule type" value="Genomic_DNA"/>
</dbReference>
<dbReference type="GO" id="GO:0016887">
    <property type="term" value="F:ATP hydrolysis activity"/>
    <property type="evidence" value="ECO:0007669"/>
    <property type="project" value="InterPro"/>
</dbReference>
<dbReference type="RefSeq" id="WP_101879820.1">
    <property type="nucleotide sequence ID" value="NZ_CACRUK010000008.1"/>
</dbReference>
<name>A0A2N5NHD1_MEDGN</name>
<dbReference type="PROSITE" id="PS50893">
    <property type="entry name" value="ABC_TRANSPORTER_2"/>
    <property type="match status" value="1"/>
</dbReference>
<protein>
    <submittedName>
        <fullName evidence="5 7">ABC transporter</fullName>
    </submittedName>
</protein>
<evidence type="ECO:0000256" key="1">
    <source>
        <dbReference type="ARBA" id="ARBA00022448"/>
    </source>
</evidence>
<evidence type="ECO:0000259" key="4">
    <source>
        <dbReference type="PROSITE" id="PS50893"/>
    </source>
</evidence>
<evidence type="ECO:0000313" key="7">
    <source>
        <dbReference type="EMBL" id="PLT54544.1"/>
    </source>
</evidence>
<dbReference type="EMBL" id="NIHM01000012">
    <property type="protein sequence ID" value="PLT54544.1"/>
    <property type="molecule type" value="Genomic_DNA"/>
</dbReference>
<keyword evidence="3 5" id="KW-0067">ATP-binding</keyword>
<dbReference type="EMBL" id="JAPZEG010000016">
    <property type="protein sequence ID" value="MDE1204455.1"/>
    <property type="molecule type" value="Genomic_DNA"/>
</dbReference>
<dbReference type="InterPro" id="IPR051782">
    <property type="entry name" value="ABC_Transporter_VariousFunc"/>
</dbReference>
<proteinExistence type="predicted"/>
<accession>A0A2N5NHD1</accession>
<organism evidence="7 9">
    <name type="scientific">Mediterraneibacter gnavus</name>
    <name type="common">Ruminococcus gnavus</name>
    <dbReference type="NCBI Taxonomy" id="33038"/>
    <lineage>
        <taxon>Bacteria</taxon>
        <taxon>Bacillati</taxon>
        <taxon>Bacillota</taxon>
        <taxon>Clostridia</taxon>
        <taxon>Lachnospirales</taxon>
        <taxon>Lachnospiraceae</taxon>
        <taxon>Mediterraneibacter</taxon>
    </lineage>
</organism>